<dbReference type="EMBL" id="BRYA01000226">
    <property type="protein sequence ID" value="GMI44804.1"/>
    <property type="molecule type" value="Genomic_DNA"/>
</dbReference>
<name>A0A9W7GFE5_9STRA</name>
<evidence type="ECO:0000313" key="1">
    <source>
        <dbReference type="EMBL" id="GMI44804.1"/>
    </source>
</evidence>
<sequence length="176" mass="19268">MRERKAKFQDLLSGHSGKPIDLDVRTYNGVRKLRGKIRSFVANYASTSPQSLPLLGGLYNALSLQLSSPSDLSITWSLDSASFTETSSSSYPADACSVILSIFRAETDVEGGGGEGNLMLTMDENISDRTLEFLKGCMPREARDFKTGEFGVSKVKRVNRDGGMDEDMGWGCCYLL</sequence>
<keyword evidence="2" id="KW-1185">Reference proteome</keyword>
<proteinExistence type="predicted"/>
<comment type="caution">
    <text evidence="1">The sequence shown here is derived from an EMBL/GenBank/DDBJ whole genome shotgun (WGS) entry which is preliminary data.</text>
</comment>
<accession>A0A9W7GFE5</accession>
<dbReference type="Proteomes" id="UP001165065">
    <property type="component" value="Unassembled WGS sequence"/>
</dbReference>
<reference evidence="2" key="1">
    <citation type="journal article" date="2023" name="Commun. Biol.">
        <title>Genome analysis of Parmales, the sister group of diatoms, reveals the evolutionary specialization of diatoms from phago-mixotrophs to photoautotrophs.</title>
        <authorList>
            <person name="Ban H."/>
            <person name="Sato S."/>
            <person name="Yoshikawa S."/>
            <person name="Yamada K."/>
            <person name="Nakamura Y."/>
            <person name="Ichinomiya M."/>
            <person name="Sato N."/>
            <person name="Blanc-Mathieu R."/>
            <person name="Endo H."/>
            <person name="Kuwata A."/>
            <person name="Ogata H."/>
        </authorList>
    </citation>
    <scope>NUCLEOTIDE SEQUENCE [LARGE SCALE GENOMIC DNA]</scope>
</reference>
<dbReference type="AlphaFoldDB" id="A0A9W7GFE5"/>
<organism evidence="1 2">
    <name type="scientific">Triparma columacea</name>
    <dbReference type="NCBI Taxonomy" id="722753"/>
    <lineage>
        <taxon>Eukaryota</taxon>
        <taxon>Sar</taxon>
        <taxon>Stramenopiles</taxon>
        <taxon>Ochrophyta</taxon>
        <taxon>Bolidophyceae</taxon>
        <taxon>Parmales</taxon>
        <taxon>Triparmaceae</taxon>
        <taxon>Triparma</taxon>
    </lineage>
</organism>
<gene>
    <name evidence="1" type="ORF">TrCOL_g8937</name>
</gene>
<evidence type="ECO:0000313" key="2">
    <source>
        <dbReference type="Proteomes" id="UP001165065"/>
    </source>
</evidence>
<protein>
    <submittedName>
        <fullName evidence="1">Uncharacterized protein</fullName>
    </submittedName>
</protein>